<protein>
    <submittedName>
        <fullName evidence="2">Helix-turn-helix transcriptional regulator</fullName>
    </submittedName>
</protein>
<dbReference type="Pfam" id="PF01381">
    <property type="entry name" value="HTH_3"/>
    <property type="match status" value="1"/>
</dbReference>
<reference evidence="2 4" key="1">
    <citation type="submission" date="2023-02" db="EMBL/GenBank/DDBJ databases">
        <title>Results of the 2020 Genomic Proficiency Test for the network of European Union Reference Laboratory for Antimicrobial Resistance assessing whole genome sequencing capacities.</title>
        <authorList>
            <person name="Hoffmann M."/>
            <person name="Luo Y."/>
            <person name="Sorensen L.H."/>
            <person name="Pedersen S.K."/>
            <person name="Hendriksen R.S."/>
        </authorList>
    </citation>
    <scope>NUCLEOTIDE SEQUENCE [LARGE SCALE GENOMIC DNA]</scope>
    <source>
        <strain evidence="2 4">GENOMIC22-006</strain>
    </source>
</reference>
<name>A0ABD7XF82_ENTFL</name>
<dbReference type="EMBL" id="CP119528">
    <property type="protein sequence ID" value="WER42957.1"/>
    <property type="molecule type" value="Genomic_DNA"/>
</dbReference>
<dbReference type="InterPro" id="IPR010982">
    <property type="entry name" value="Lambda_DNA-bd_dom_sf"/>
</dbReference>
<dbReference type="EMBL" id="CP119159">
    <property type="protein sequence ID" value="WEH22617.1"/>
    <property type="molecule type" value="Genomic_DNA"/>
</dbReference>
<feature type="domain" description="HTH cro/C1-type" evidence="1">
    <location>
        <begin position="12"/>
        <end position="67"/>
    </location>
</feature>
<evidence type="ECO:0000259" key="1">
    <source>
        <dbReference type="PROSITE" id="PS50943"/>
    </source>
</evidence>
<dbReference type="RefSeq" id="WP_010706804.1">
    <property type="nucleotide sequence ID" value="NZ_AP031218.1"/>
</dbReference>
<gene>
    <name evidence="3" type="ORF">P0083_01140</name>
    <name evidence="2" type="ORF">P0D81_00885</name>
</gene>
<dbReference type="SUPFAM" id="SSF47413">
    <property type="entry name" value="lambda repressor-like DNA-binding domains"/>
    <property type="match status" value="1"/>
</dbReference>
<evidence type="ECO:0000313" key="5">
    <source>
        <dbReference type="Proteomes" id="UP001222182"/>
    </source>
</evidence>
<reference evidence="3 5" key="2">
    <citation type="submission" date="2023-03" db="EMBL/GenBank/DDBJ databases">
        <title>Complete genome sequence of an Enterococcus faecalis urinary isolate.</title>
        <authorList>
            <person name="Brauer A.L."/>
            <person name="Armbruster C.E."/>
        </authorList>
    </citation>
    <scope>NUCLEOTIDE SEQUENCE [LARGE SCALE GENOMIC DNA]</scope>
    <source>
        <strain evidence="3 5">3143</strain>
    </source>
</reference>
<evidence type="ECO:0000313" key="4">
    <source>
        <dbReference type="Proteomes" id="UP001221642"/>
    </source>
</evidence>
<accession>A0ABD7XF82</accession>
<dbReference type="PROSITE" id="PS50943">
    <property type="entry name" value="HTH_CROC1"/>
    <property type="match status" value="1"/>
</dbReference>
<sequence>MKPNKKEVGLRIKDIRKKLGYSMEEFGEIVSQSPRSSVNSWEKGVSIPRKDKLEKIALLGNTTPQQILYGDFESYVHKLINEKSRYKVPPQLESAMIKTIKEQLPDIDIGDDMEILKLMNYLKENINPAGKEDYLEYELFDEFESIYIAYGNSKEVAKAFVYVDRENKAFHFAPTPFSNMSLSRLYVFLPNPELNHYILNELADFEMGDHPIIVIYDLEQTENKIRVAHFKYSHTAERYEPILDIDEIKKIGMYPPFVKELRKEERFRNS</sequence>
<dbReference type="Gene3D" id="1.10.260.40">
    <property type="entry name" value="lambda repressor-like DNA-binding domains"/>
    <property type="match status" value="1"/>
</dbReference>
<dbReference type="Proteomes" id="UP001222182">
    <property type="component" value="Chromosome"/>
</dbReference>
<dbReference type="CDD" id="cd00093">
    <property type="entry name" value="HTH_XRE"/>
    <property type="match status" value="1"/>
</dbReference>
<dbReference type="Proteomes" id="UP001221642">
    <property type="component" value="Chromosome"/>
</dbReference>
<organism evidence="2 4">
    <name type="scientific">Enterococcus faecalis</name>
    <name type="common">Streptococcus faecalis</name>
    <dbReference type="NCBI Taxonomy" id="1351"/>
    <lineage>
        <taxon>Bacteria</taxon>
        <taxon>Bacillati</taxon>
        <taxon>Bacillota</taxon>
        <taxon>Bacilli</taxon>
        <taxon>Lactobacillales</taxon>
        <taxon>Enterococcaceae</taxon>
        <taxon>Enterococcus</taxon>
    </lineage>
</organism>
<proteinExistence type="predicted"/>
<evidence type="ECO:0000313" key="3">
    <source>
        <dbReference type="EMBL" id="WER42957.1"/>
    </source>
</evidence>
<dbReference type="AlphaFoldDB" id="A0ABD7XF82"/>
<dbReference type="SMART" id="SM00530">
    <property type="entry name" value="HTH_XRE"/>
    <property type="match status" value="1"/>
</dbReference>
<evidence type="ECO:0000313" key="2">
    <source>
        <dbReference type="EMBL" id="WEH22617.1"/>
    </source>
</evidence>
<dbReference type="InterPro" id="IPR001387">
    <property type="entry name" value="Cro/C1-type_HTH"/>
</dbReference>